<evidence type="ECO:0000256" key="1">
    <source>
        <dbReference type="ARBA" id="ARBA00004613"/>
    </source>
</evidence>
<comment type="subcellular location">
    <subcellularLocation>
        <location evidence="1">Secreted</location>
    </subcellularLocation>
</comment>
<dbReference type="PANTHER" id="PTHR11430:SF129">
    <property type="entry name" value="ODORANT-BINDING PROTEIN 2A-RELATED"/>
    <property type="match status" value="1"/>
</dbReference>
<dbReference type="InterPro" id="IPR012674">
    <property type="entry name" value="Calycin"/>
</dbReference>
<reference evidence="6" key="2">
    <citation type="submission" date="2025-08" db="UniProtKB">
        <authorList>
            <consortium name="Ensembl"/>
        </authorList>
    </citation>
    <scope>IDENTIFICATION</scope>
</reference>
<gene>
    <name evidence="6" type="primary">LOC123276643</name>
</gene>
<dbReference type="Gene3D" id="2.40.128.20">
    <property type="match status" value="1"/>
</dbReference>
<evidence type="ECO:0000259" key="5">
    <source>
        <dbReference type="Pfam" id="PF00061"/>
    </source>
</evidence>
<evidence type="ECO:0000313" key="6">
    <source>
        <dbReference type="Ensembl" id="ENSEASP00005058587.1"/>
    </source>
</evidence>
<dbReference type="SUPFAM" id="SSF50814">
    <property type="entry name" value="Lipocalins"/>
    <property type="match status" value="1"/>
</dbReference>
<dbReference type="Proteomes" id="UP000694387">
    <property type="component" value="Chromosome 14"/>
</dbReference>
<proteinExistence type="inferred from homology"/>
<keyword evidence="3" id="KW-0964">Secreted</keyword>
<dbReference type="Pfam" id="PF00061">
    <property type="entry name" value="Lipocalin"/>
    <property type="match status" value="1"/>
</dbReference>
<accession>A0A9L0K884</accession>
<keyword evidence="4" id="KW-0732">Signal</keyword>
<dbReference type="InterPro" id="IPR002450">
    <property type="entry name" value="von_Ebner_gland"/>
</dbReference>
<keyword evidence="7" id="KW-1185">Reference proteome</keyword>
<dbReference type="InterPro" id="IPR002345">
    <property type="entry name" value="Lipocalin"/>
</dbReference>
<dbReference type="GeneTree" id="ENSGT01050000244868"/>
<reference evidence="6 7" key="1">
    <citation type="journal article" date="2020" name="Nat. Commun.">
        <title>Donkey genomes provide new insights into domestication and selection for coat color.</title>
        <authorList>
            <person name="Wang"/>
            <person name="C."/>
            <person name="Li"/>
            <person name="H."/>
            <person name="Guo"/>
            <person name="Y."/>
            <person name="Huang"/>
            <person name="J."/>
            <person name="Sun"/>
            <person name="Y."/>
            <person name="Min"/>
            <person name="J."/>
            <person name="Wang"/>
            <person name="J."/>
            <person name="Fang"/>
            <person name="X."/>
            <person name="Zhao"/>
            <person name="Z."/>
            <person name="Wang"/>
            <person name="S."/>
            <person name="Zhang"/>
            <person name="Y."/>
            <person name="Liu"/>
            <person name="Q."/>
            <person name="Jiang"/>
            <person name="Q."/>
            <person name="Wang"/>
            <person name="X."/>
            <person name="Guo"/>
            <person name="Y."/>
            <person name="Yang"/>
            <person name="C."/>
            <person name="Wang"/>
            <person name="Y."/>
            <person name="Tian"/>
            <person name="F."/>
            <person name="Zhuang"/>
            <person name="G."/>
            <person name="Fan"/>
            <person name="Y."/>
            <person name="Gao"/>
            <person name="Q."/>
            <person name="Li"/>
            <person name="Y."/>
            <person name="Ju"/>
            <person name="Z."/>
            <person name="Li"/>
            <person name="J."/>
            <person name="Li"/>
            <person name="R."/>
            <person name="Hou"/>
            <person name="M."/>
            <person name="Yang"/>
            <person name="G."/>
            <person name="Liu"/>
            <person name="G."/>
            <person name="Liu"/>
            <person name="W."/>
            <person name="Guo"/>
            <person name="J."/>
            <person name="Pan"/>
            <person name="S."/>
            <person name="Fan"/>
            <person name="G."/>
            <person name="Zhang"/>
            <person name="W."/>
            <person name="Zhang"/>
            <person name="R."/>
            <person name="Yu"/>
            <person name="J."/>
            <person name="Zhang"/>
            <person name="X."/>
            <person name="Yin"/>
            <person name="Q."/>
            <person name="Ji"/>
            <person name="C."/>
            <person name="Jin"/>
            <person name="Y."/>
            <person name="Yue"/>
            <person name="G."/>
            <person name="Liu"/>
            <person name="M."/>
            <person name="Xu"/>
            <person name="J."/>
            <person name="Liu"/>
            <person name="S."/>
            <person name="Jordana"/>
            <person name="J."/>
            <person name="Noce"/>
            <person name="A."/>
            <person name="Amills"/>
            <person name="M."/>
            <person name="Wu"/>
            <person name="D.D."/>
            <person name="Li"/>
            <person name="S."/>
            <person name="Zhou"/>
            <person name="X. and Zhong"/>
            <person name="J."/>
        </authorList>
    </citation>
    <scope>NUCLEOTIDE SEQUENCE [LARGE SCALE GENOMIC DNA]</scope>
</reference>
<sequence>MKVLFLTIILGLTTVLQIIGTWYVKAVVADKDLPKEKRPKKVSPLTVTAMDDGDLEAMVPREERVVMHQTEEPGRYSAFGGKRHMYILDLPVKDHHHSLLFYCEGQLGGKAIRIGKLVGRNPDMSLEALEEFKKFAERKGLPQENIIMPVQTESCIPESD</sequence>
<feature type="domain" description="Lipocalin/cytosolic fatty-acid binding" evidence="5">
    <location>
        <begin position="20"/>
        <end position="153"/>
    </location>
</feature>
<dbReference type="Ensembl" id="ENSEAST00005059007.1">
    <property type="protein sequence ID" value="ENSEASP00005058587.1"/>
    <property type="gene ID" value="ENSEASG00005032629.1"/>
</dbReference>
<evidence type="ECO:0000256" key="2">
    <source>
        <dbReference type="ARBA" id="ARBA00006889"/>
    </source>
</evidence>
<protein>
    <recommendedName>
        <fullName evidence="5">Lipocalin/cytosolic fatty-acid binding domain-containing protein</fullName>
    </recommendedName>
</protein>
<reference evidence="6" key="3">
    <citation type="submission" date="2025-09" db="UniProtKB">
        <authorList>
            <consortium name="Ensembl"/>
        </authorList>
    </citation>
    <scope>IDENTIFICATION</scope>
</reference>
<dbReference type="InterPro" id="IPR000566">
    <property type="entry name" value="Lipocln_cytosolic_FA-bd_dom"/>
</dbReference>
<dbReference type="AlphaFoldDB" id="A0A9L0K884"/>
<evidence type="ECO:0000256" key="3">
    <source>
        <dbReference type="ARBA" id="ARBA00022525"/>
    </source>
</evidence>
<name>A0A9L0K884_EQUAS</name>
<dbReference type="PANTHER" id="PTHR11430">
    <property type="entry name" value="LIPOCALIN"/>
    <property type="match status" value="1"/>
</dbReference>
<evidence type="ECO:0000313" key="7">
    <source>
        <dbReference type="Proteomes" id="UP000694387"/>
    </source>
</evidence>
<dbReference type="CDD" id="cd19414">
    <property type="entry name" value="lipocalin_1_3_4_13-like"/>
    <property type="match status" value="1"/>
</dbReference>
<dbReference type="GO" id="GO:0036094">
    <property type="term" value="F:small molecule binding"/>
    <property type="evidence" value="ECO:0007669"/>
    <property type="project" value="InterPro"/>
</dbReference>
<organism evidence="6 7">
    <name type="scientific">Equus asinus</name>
    <name type="common">Donkey</name>
    <name type="synonym">Equus africanus asinus</name>
    <dbReference type="NCBI Taxonomy" id="9793"/>
    <lineage>
        <taxon>Eukaryota</taxon>
        <taxon>Metazoa</taxon>
        <taxon>Chordata</taxon>
        <taxon>Craniata</taxon>
        <taxon>Vertebrata</taxon>
        <taxon>Euteleostomi</taxon>
        <taxon>Mammalia</taxon>
        <taxon>Eutheria</taxon>
        <taxon>Laurasiatheria</taxon>
        <taxon>Perissodactyla</taxon>
        <taxon>Equidae</taxon>
        <taxon>Equus</taxon>
    </lineage>
</organism>
<comment type="similarity">
    <text evidence="2">Belongs to the calycin superfamily. Lipocalin family.</text>
</comment>
<dbReference type="PRINTS" id="PR01175">
    <property type="entry name" value="VNEBNERGLAND"/>
</dbReference>
<evidence type="ECO:0000256" key="4">
    <source>
        <dbReference type="ARBA" id="ARBA00022729"/>
    </source>
</evidence>
<dbReference type="GO" id="GO:0005615">
    <property type="term" value="C:extracellular space"/>
    <property type="evidence" value="ECO:0007669"/>
    <property type="project" value="TreeGrafter"/>
</dbReference>